<organism evidence="3">
    <name type="scientific">Vibrio parahaemolyticus</name>
    <dbReference type="NCBI Taxonomy" id="670"/>
    <lineage>
        <taxon>Bacteria</taxon>
        <taxon>Pseudomonadati</taxon>
        <taxon>Pseudomonadota</taxon>
        <taxon>Gammaproteobacteria</taxon>
        <taxon>Vibrionales</taxon>
        <taxon>Vibrionaceae</taxon>
        <taxon>Vibrio</taxon>
    </lineage>
</organism>
<gene>
    <name evidence="2" type="ORF">I7278_17545</name>
    <name evidence="3" type="ORF">I7278_27745</name>
</gene>
<reference evidence="3" key="2">
    <citation type="submission" date="2019-12" db="EMBL/GenBank/DDBJ databases">
        <authorList>
            <consortium name="NCBI Pathogen Detection Project"/>
        </authorList>
    </citation>
    <scope>NUCLEOTIDE SEQUENCE</scope>
    <source>
        <strain evidence="3">1930</strain>
    </source>
</reference>
<feature type="domain" description="Mor transcription activator" evidence="1">
    <location>
        <begin position="31"/>
        <end position="132"/>
    </location>
</feature>
<comment type="caution">
    <text evidence="3">The sequence shown here is derived from an EMBL/GenBank/DDBJ whole genome shotgun (WGS) entry which is preliminary data.</text>
</comment>
<dbReference type="InterPro" id="IPR014875">
    <property type="entry name" value="Mor_transcription_activator"/>
</dbReference>
<dbReference type="EMBL" id="DACQKT010000082">
    <property type="protein sequence ID" value="HAS6680555.1"/>
    <property type="molecule type" value="Genomic_DNA"/>
</dbReference>
<dbReference type="Gene3D" id="1.10.10.60">
    <property type="entry name" value="Homeodomain-like"/>
    <property type="match status" value="2"/>
</dbReference>
<dbReference type="Proteomes" id="UP000856022">
    <property type="component" value="Unassembled WGS sequence"/>
</dbReference>
<dbReference type="InterPro" id="IPR009057">
    <property type="entry name" value="Homeodomain-like_sf"/>
</dbReference>
<dbReference type="SUPFAM" id="SSF46689">
    <property type="entry name" value="Homeodomain-like"/>
    <property type="match status" value="1"/>
</dbReference>
<accession>A0A8H9MUY9</accession>
<dbReference type="Pfam" id="PF08765">
    <property type="entry name" value="Mor"/>
    <property type="match status" value="1"/>
</dbReference>
<dbReference type="PANTHER" id="PTHR37812:SF1">
    <property type="entry name" value="MU-LIKE PROPHAGE FLUMU PROTEIN C"/>
    <property type="match status" value="1"/>
</dbReference>
<evidence type="ECO:0000313" key="2">
    <source>
        <dbReference type="EMBL" id="HAS6678609.1"/>
    </source>
</evidence>
<sequence length="133" mass="15655">MNTEANGDLFGYANVKLEDVDKIMVGEEQHRWPEVLRELYSALKSELENHGSDGHLAVALIYRITKDFGGMQFYLPRAKHIECEIQNLSIWHDFNGKNVVELSKKYDKCEQYIYRVIAKMRAREVKMRQQDLF</sequence>
<dbReference type="InterPro" id="IPR052411">
    <property type="entry name" value="c-mor_Regulatory_Protein"/>
</dbReference>
<name>A0A8H9MUY9_VIBPH</name>
<evidence type="ECO:0000313" key="3">
    <source>
        <dbReference type="EMBL" id="HAS6680555.1"/>
    </source>
</evidence>
<protein>
    <submittedName>
        <fullName evidence="3">Transcriptional regulator</fullName>
    </submittedName>
</protein>
<evidence type="ECO:0000259" key="1">
    <source>
        <dbReference type="Pfam" id="PF08765"/>
    </source>
</evidence>
<proteinExistence type="predicted"/>
<dbReference type="EMBL" id="DACQKT010000009">
    <property type="protein sequence ID" value="HAS6678609.1"/>
    <property type="molecule type" value="Genomic_DNA"/>
</dbReference>
<reference evidence="3" key="1">
    <citation type="journal article" date="2018" name="Genome Biol.">
        <title>SKESA: strategic k-mer extension for scrupulous assemblies.</title>
        <authorList>
            <person name="Souvorov A."/>
            <person name="Agarwala R."/>
            <person name="Lipman D.J."/>
        </authorList>
    </citation>
    <scope>NUCLEOTIDE SEQUENCE</scope>
    <source>
        <strain evidence="3">1930</strain>
    </source>
</reference>
<dbReference type="PANTHER" id="PTHR37812">
    <property type="entry name" value="MU-LIKE PROPHAGE FLUMU PROTEIN C"/>
    <property type="match status" value="1"/>
</dbReference>
<dbReference type="AlphaFoldDB" id="A0A8H9MUY9"/>